<keyword evidence="3" id="KW-0378">Hydrolase</keyword>
<dbReference type="AlphaFoldDB" id="A0A931FCS6"/>
<sequence length="162" mass="17526">MVGSVSEITPLRTEAIMTDAGSGTDELAPGSDKTTTTVAMDFGRLHIADDLILYLFGAPGQRRFWFMWDDLARGAVGAVVLVDTRRLADAFPAIDYFESSGLPFIVAVNEFDGAPVYEENDVRDALTLNPAVPLLRCDARSRSSSARTLAALVQHTLATTPY</sequence>
<evidence type="ECO:0000313" key="6">
    <source>
        <dbReference type="Proteomes" id="UP000657385"/>
    </source>
</evidence>
<accession>A0A931FCS6</accession>
<dbReference type="Pfam" id="PF03029">
    <property type="entry name" value="ATP_bind_1"/>
    <property type="match status" value="1"/>
</dbReference>
<protein>
    <submittedName>
        <fullName evidence="5">ATP/GTP-binding protein</fullName>
    </submittedName>
</protein>
<name>A0A931FCS6_9ACTN</name>
<dbReference type="InterPro" id="IPR052705">
    <property type="entry name" value="Gliding_Motility_GTPase"/>
</dbReference>
<evidence type="ECO:0000256" key="4">
    <source>
        <dbReference type="ARBA" id="ARBA00023134"/>
    </source>
</evidence>
<proteinExistence type="inferred from homology"/>
<organism evidence="5 6">
    <name type="scientific">Streptacidiphilus fuscans</name>
    <dbReference type="NCBI Taxonomy" id="2789292"/>
    <lineage>
        <taxon>Bacteria</taxon>
        <taxon>Bacillati</taxon>
        <taxon>Actinomycetota</taxon>
        <taxon>Actinomycetes</taxon>
        <taxon>Kitasatosporales</taxon>
        <taxon>Streptomycetaceae</taxon>
        <taxon>Streptacidiphilus</taxon>
    </lineage>
</organism>
<dbReference type="GO" id="GO:0016787">
    <property type="term" value="F:hydrolase activity"/>
    <property type="evidence" value="ECO:0007669"/>
    <property type="project" value="UniProtKB-KW"/>
</dbReference>
<comment type="caution">
    <text evidence="5">The sequence shown here is derived from an EMBL/GenBank/DDBJ whole genome shotgun (WGS) entry which is preliminary data.</text>
</comment>
<evidence type="ECO:0000313" key="5">
    <source>
        <dbReference type="EMBL" id="MBF9066801.1"/>
    </source>
</evidence>
<dbReference type="SUPFAM" id="SSF52540">
    <property type="entry name" value="P-loop containing nucleoside triphosphate hydrolases"/>
    <property type="match status" value="1"/>
</dbReference>
<dbReference type="Proteomes" id="UP000657385">
    <property type="component" value="Unassembled WGS sequence"/>
</dbReference>
<gene>
    <name evidence="5" type="ORF">I2501_01955</name>
</gene>
<comment type="similarity">
    <text evidence="1">Belongs to the GPN-loop GTPase family.</text>
</comment>
<keyword evidence="2" id="KW-0547">Nucleotide-binding</keyword>
<dbReference type="InterPro" id="IPR027417">
    <property type="entry name" value="P-loop_NTPase"/>
</dbReference>
<dbReference type="InterPro" id="IPR004130">
    <property type="entry name" value="Gpn"/>
</dbReference>
<dbReference type="Gene3D" id="3.40.50.300">
    <property type="entry name" value="P-loop containing nucleotide triphosphate hydrolases"/>
    <property type="match status" value="1"/>
</dbReference>
<dbReference type="EMBL" id="JADPRT010000001">
    <property type="protein sequence ID" value="MBF9066801.1"/>
    <property type="molecule type" value="Genomic_DNA"/>
</dbReference>
<evidence type="ECO:0000256" key="2">
    <source>
        <dbReference type="ARBA" id="ARBA00022741"/>
    </source>
</evidence>
<evidence type="ECO:0000256" key="3">
    <source>
        <dbReference type="ARBA" id="ARBA00022801"/>
    </source>
</evidence>
<keyword evidence="4" id="KW-0342">GTP-binding</keyword>
<evidence type="ECO:0000256" key="1">
    <source>
        <dbReference type="ARBA" id="ARBA00005290"/>
    </source>
</evidence>
<dbReference type="PANTHER" id="PTHR42708:SF1">
    <property type="entry name" value="GLIDING MOTILITY PROTEIN MGLA"/>
    <property type="match status" value="1"/>
</dbReference>
<keyword evidence="6" id="KW-1185">Reference proteome</keyword>
<dbReference type="GO" id="GO:0005525">
    <property type="term" value="F:GTP binding"/>
    <property type="evidence" value="ECO:0007669"/>
    <property type="project" value="UniProtKB-KW"/>
</dbReference>
<dbReference type="PANTHER" id="PTHR42708">
    <property type="entry name" value="ATP/GTP-BINDING PROTEIN-RELATED"/>
    <property type="match status" value="1"/>
</dbReference>
<reference evidence="5" key="1">
    <citation type="submission" date="2020-11" db="EMBL/GenBank/DDBJ databases">
        <title>Isolation and identification of active actinomycetes.</title>
        <authorList>
            <person name="Yu B."/>
        </authorList>
    </citation>
    <scope>NUCLEOTIDE SEQUENCE</scope>
    <source>
        <strain evidence="5">NEAU-YB345</strain>
    </source>
</reference>